<feature type="region of interest" description="Disordered" evidence="1">
    <location>
        <begin position="313"/>
        <end position="402"/>
    </location>
</feature>
<dbReference type="Gene3D" id="6.20.250.70">
    <property type="match status" value="1"/>
</dbReference>
<evidence type="ECO:0000256" key="1">
    <source>
        <dbReference type="SAM" id="MobiDB-lite"/>
    </source>
</evidence>
<dbReference type="OrthoDB" id="76224at2759"/>
<feature type="compositionally biased region" description="Polar residues" evidence="1">
    <location>
        <begin position="167"/>
        <end position="178"/>
    </location>
</feature>
<dbReference type="EMBL" id="NAJO01000005">
    <property type="protein sequence ID" value="OQO12513.1"/>
    <property type="molecule type" value="Genomic_DNA"/>
</dbReference>
<dbReference type="PANTHER" id="PTHR28155:SF1">
    <property type="entry name" value="DNA-DIRECTED RNA POLYMERASE I SUBUNIT RPA34.5-DOMAIN-CONTAINING PROTEIN"/>
    <property type="match status" value="1"/>
</dbReference>
<evidence type="ECO:0000313" key="3">
    <source>
        <dbReference type="Proteomes" id="UP000192596"/>
    </source>
</evidence>
<protein>
    <recommendedName>
        <fullName evidence="4">DNA-directed RNA polymerase I subunit RPA34.5</fullName>
    </recommendedName>
</protein>
<dbReference type="InParanoid" id="A0A1V8TMB0"/>
<dbReference type="Proteomes" id="UP000192596">
    <property type="component" value="Unassembled WGS sequence"/>
</dbReference>
<keyword evidence="3" id="KW-1185">Reference proteome</keyword>
<feature type="region of interest" description="Disordered" evidence="1">
    <location>
        <begin position="1"/>
        <end position="183"/>
    </location>
</feature>
<feature type="compositionally biased region" description="Polar residues" evidence="1">
    <location>
        <begin position="23"/>
        <end position="36"/>
    </location>
</feature>
<feature type="compositionally biased region" description="Basic and acidic residues" evidence="1">
    <location>
        <begin position="374"/>
        <end position="394"/>
    </location>
</feature>
<organism evidence="2 3">
    <name type="scientific">Cryoendolithus antarcticus</name>
    <dbReference type="NCBI Taxonomy" id="1507870"/>
    <lineage>
        <taxon>Eukaryota</taxon>
        <taxon>Fungi</taxon>
        <taxon>Dikarya</taxon>
        <taxon>Ascomycota</taxon>
        <taxon>Pezizomycotina</taxon>
        <taxon>Dothideomycetes</taxon>
        <taxon>Dothideomycetidae</taxon>
        <taxon>Cladosporiales</taxon>
        <taxon>Cladosporiaceae</taxon>
        <taxon>Cryoendolithus</taxon>
    </lineage>
</organism>
<accession>A0A1V8TMB0</accession>
<reference evidence="3" key="1">
    <citation type="submission" date="2017-03" db="EMBL/GenBank/DDBJ databases">
        <title>Genomes of endolithic fungi from Antarctica.</title>
        <authorList>
            <person name="Coleine C."/>
            <person name="Masonjones S."/>
            <person name="Stajich J.E."/>
        </authorList>
    </citation>
    <scope>NUCLEOTIDE SEQUENCE [LARGE SCALE GENOMIC DNA]</scope>
    <source>
        <strain evidence="3">CCFEE 5527</strain>
    </source>
</reference>
<dbReference type="PANTHER" id="PTHR28155">
    <property type="entry name" value="ACR243WP"/>
    <property type="match status" value="1"/>
</dbReference>
<dbReference type="InterPro" id="IPR053263">
    <property type="entry name" value="Euk_RPA34_RNAP_subunit"/>
</dbReference>
<dbReference type="GO" id="GO:0006360">
    <property type="term" value="P:transcription by RNA polymerase I"/>
    <property type="evidence" value="ECO:0007669"/>
    <property type="project" value="InterPro"/>
</dbReference>
<feature type="compositionally biased region" description="Basic and acidic residues" evidence="1">
    <location>
        <begin position="61"/>
        <end position="78"/>
    </location>
</feature>
<proteinExistence type="predicted"/>
<name>A0A1V8TMB0_9PEZI</name>
<feature type="compositionally biased region" description="Acidic residues" evidence="1">
    <location>
        <begin position="90"/>
        <end position="114"/>
    </location>
</feature>
<dbReference type="Pfam" id="PF08208">
    <property type="entry name" value="RNA_polI_A34"/>
    <property type="match status" value="1"/>
</dbReference>
<feature type="compositionally biased region" description="Polar residues" evidence="1">
    <location>
        <begin position="124"/>
        <end position="133"/>
    </location>
</feature>
<evidence type="ECO:0008006" key="4">
    <source>
        <dbReference type="Google" id="ProtNLM"/>
    </source>
</evidence>
<evidence type="ECO:0000313" key="2">
    <source>
        <dbReference type="EMBL" id="OQO12513.1"/>
    </source>
</evidence>
<sequence length="402" mass="42696">MAKPKVQETRIALPGEMKKSAPKISQTARAKPSTLSADVVVESGSESDDGTEGGGSDSESEQEKRQNTTKPDIRKVKATEPTIPAVPDDTSSEEEEEEEEDEEDEGSSSDEELPDVTAKASAKPQKSTVTTNGAKRKADDSSSSEDGAADDPEVLPDAPPQKKSRTEAQTTAAPSLPTQPFIAPPGYTRVVTLPSSSIPQSSLAGKQVWHITAPSHLPISALTEASFEAIEKGTPVLTHKSARYSLTPLPSATATTVLLPTSEGYAPLSQSITRTLQIREVVELPELSGKQASQVTGSEKAAEVKLPAISRVKEQPRGLKMRYRPPGFGKGDAGRIGSGSESEDDEIGEQEAGTQSGFRMAKSIPEAISAVNGKSKDSKEKRKKEKGGEKERDKSKRKAAKP</sequence>
<comment type="caution">
    <text evidence="2">The sequence shown here is derived from an EMBL/GenBank/DDBJ whole genome shotgun (WGS) entry which is preliminary data.</text>
</comment>
<gene>
    <name evidence="2" type="ORF">B0A48_03155</name>
</gene>
<dbReference type="STRING" id="1507870.A0A1V8TMB0"/>
<dbReference type="InterPro" id="IPR013240">
    <property type="entry name" value="DNA-dir_RNA_pol1_su_RPA34"/>
</dbReference>
<dbReference type="AlphaFoldDB" id="A0A1V8TMB0"/>
<feature type="compositionally biased region" description="Gly residues" evidence="1">
    <location>
        <begin position="328"/>
        <end position="337"/>
    </location>
</feature>